<dbReference type="PANTHER" id="PTHR28640:SF1">
    <property type="entry name" value="ADP-RIBOSYLATION FACTOR-LIKE PROTEIN 6-INTERACTING PROTEIN 6"/>
    <property type="match status" value="1"/>
</dbReference>
<keyword evidence="3" id="KW-1185">Reference proteome</keyword>
<accession>A0AAV6UPH2</accession>
<reference evidence="2 3" key="1">
    <citation type="journal article" date="2022" name="Nat. Ecol. Evol.">
        <title>A masculinizing supergene underlies an exaggerated male reproductive morph in a spider.</title>
        <authorList>
            <person name="Hendrickx F."/>
            <person name="De Corte Z."/>
            <person name="Sonet G."/>
            <person name="Van Belleghem S.M."/>
            <person name="Kostlbacher S."/>
            <person name="Vangestel C."/>
        </authorList>
    </citation>
    <scope>NUCLEOTIDE SEQUENCE [LARGE SCALE GENOMIC DNA]</scope>
    <source>
        <strain evidence="2">W744_W776</strain>
    </source>
</reference>
<comment type="caution">
    <text evidence="2">The sequence shown here is derived from an EMBL/GenBank/DDBJ whole genome shotgun (WGS) entry which is preliminary data.</text>
</comment>
<dbReference type="EMBL" id="JAFNEN010000313">
    <property type="protein sequence ID" value="KAG8186085.1"/>
    <property type="molecule type" value="Genomic_DNA"/>
</dbReference>
<dbReference type="AlphaFoldDB" id="A0AAV6UPH2"/>
<keyword evidence="1" id="KW-0812">Transmembrane</keyword>
<name>A0AAV6UPH2_9ARAC</name>
<gene>
    <name evidence="2" type="ORF">JTE90_027079</name>
</gene>
<organism evidence="2 3">
    <name type="scientific">Oedothorax gibbosus</name>
    <dbReference type="NCBI Taxonomy" id="931172"/>
    <lineage>
        <taxon>Eukaryota</taxon>
        <taxon>Metazoa</taxon>
        <taxon>Ecdysozoa</taxon>
        <taxon>Arthropoda</taxon>
        <taxon>Chelicerata</taxon>
        <taxon>Arachnida</taxon>
        <taxon>Araneae</taxon>
        <taxon>Araneomorphae</taxon>
        <taxon>Entelegynae</taxon>
        <taxon>Araneoidea</taxon>
        <taxon>Linyphiidae</taxon>
        <taxon>Erigoninae</taxon>
        <taxon>Oedothorax</taxon>
    </lineage>
</organism>
<proteinExistence type="predicted"/>
<evidence type="ECO:0000256" key="1">
    <source>
        <dbReference type="SAM" id="Phobius"/>
    </source>
</evidence>
<dbReference type="PANTHER" id="PTHR28640">
    <property type="entry name" value="ADP-RIBOSYLATION FACTOR-LIKE PROTEIN 6-INTERACTING PROTEIN 6"/>
    <property type="match status" value="1"/>
</dbReference>
<keyword evidence="1" id="KW-0472">Membrane</keyword>
<dbReference type="Pfam" id="PF15062">
    <property type="entry name" value="ARL6IP6"/>
    <property type="match status" value="1"/>
</dbReference>
<protein>
    <submittedName>
        <fullName evidence="2">Uncharacterized protein</fullName>
    </submittedName>
</protein>
<dbReference type="InterPro" id="IPR029383">
    <property type="entry name" value="ARL6IP6"/>
</dbReference>
<feature type="transmembrane region" description="Helical" evidence="1">
    <location>
        <begin position="92"/>
        <end position="109"/>
    </location>
</feature>
<sequence>MSHIKFSDQKNSKVSPSILPTLFCLIFLLIFWQIIQSPWIQILKSLTGGILLVYYTWEIIYFDSQVPGIQPTSPLSPSTIRYDSGSTLHMNYYMALIHGAFFALFLNWWT</sequence>
<feature type="transmembrane region" description="Helical" evidence="1">
    <location>
        <begin position="17"/>
        <end position="35"/>
    </location>
</feature>
<evidence type="ECO:0000313" key="3">
    <source>
        <dbReference type="Proteomes" id="UP000827092"/>
    </source>
</evidence>
<evidence type="ECO:0000313" key="2">
    <source>
        <dbReference type="EMBL" id="KAG8186085.1"/>
    </source>
</evidence>
<keyword evidence="1" id="KW-1133">Transmembrane helix</keyword>
<dbReference type="Proteomes" id="UP000827092">
    <property type="component" value="Unassembled WGS sequence"/>
</dbReference>